<dbReference type="Proteomes" id="UP000324550">
    <property type="component" value="Unassembled WGS sequence"/>
</dbReference>
<gene>
    <name evidence="2" type="ORF">FVF61_00240</name>
</gene>
<dbReference type="AlphaFoldDB" id="A0A5D0GM13"/>
<keyword evidence="3" id="KW-1185">Reference proteome</keyword>
<dbReference type="InterPro" id="IPR046863">
    <property type="entry name" value="MbnP-like_dom"/>
</dbReference>
<evidence type="ECO:0000313" key="3">
    <source>
        <dbReference type="Proteomes" id="UP000324550"/>
    </source>
</evidence>
<dbReference type="PROSITE" id="PS51257">
    <property type="entry name" value="PROKAR_LIPOPROTEIN"/>
    <property type="match status" value="1"/>
</dbReference>
<evidence type="ECO:0000313" key="2">
    <source>
        <dbReference type="EMBL" id="TYA60085.1"/>
    </source>
</evidence>
<sequence length="260" mass="29916">MKKIFALLFFCFVLISCKNDDDNIDCCSQPIVTDVTFTFSHNWEDTEVTENDFNTMQYINANGEVLTIARIRYLLSRFELVNTNGESFPLTGYKLIDLSNPESFTFNTTISDGTLYPGLYTLKFVYGFNEEDNIDGAYPDLNSASWNWPAMLGGGYHFLQFDGMYNVDTTSSPFNYHNGTARISDGNYEQNFVSFEFFPEVEINYNTTIEIKMDISEFFKNPITWDLNQYNTPLMPNYDAQKMMQQNVGSVFSIGQITQE</sequence>
<protein>
    <recommendedName>
        <fullName evidence="1">Copper-binding protein MbnP-like domain-containing protein</fullName>
    </recommendedName>
</protein>
<evidence type="ECO:0000259" key="1">
    <source>
        <dbReference type="Pfam" id="PF20243"/>
    </source>
</evidence>
<reference evidence="2 3" key="1">
    <citation type="submission" date="2019-08" db="EMBL/GenBank/DDBJ databases">
        <title>Formosa sediminis sp. nov., isolated from marine sediment.</title>
        <authorList>
            <person name="Cao W.R."/>
        </authorList>
    </citation>
    <scope>NUCLEOTIDE SEQUENCE [LARGE SCALE GENOMIC DNA]</scope>
    <source>
        <strain evidence="2 3">1494</strain>
    </source>
</reference>
<accession>A0A5D0GM13</accession>
<dbReference type="OrthoDB" id="1422031at2"/>
<feature type="domain" description="Copper-binding protein MbnP-like" evidence="1">
    <location>
        <begin position="34"/>
        <end position="226"/>
    </location>
</feature>
<dbReference type="EMBL" id="VSFC01000002">
    <property type="protein sequence ID" value="TYA60085.1"/>
    <property type="molecule type" value="Genomic_DNA"/>
</dbReference>
<dbReference type="Pfam" id="PF20243">
    <property type="entry name" value="MbnP"/>
    <property type="match status" value="1"/>
</dbReference>
<organism evidence="2 3">
    <name type="scientific">Formosa maritima</name>
    <dbReference type="NCBI Taxonomy" id="2592046"/>
    <lineage>
        <taxon>Bacteria</taxon>
        <taxon>Pseudomonadati</taxon>
        <taxon>Bacteroidota</taxon>
        <taxon>Flavobacteriia</taxon>
        <taxon>Flavobacteriales</taxon>
        <taxon>Flavobacteriaceae</taxon>
        <taxon>Formosa</taxon>
    </lineage>
</organism>
<proteinExistence type="predicted"/>
<dbReference type="RefSeq" id="WP_148452046.1">
    <property type="nucleotide sequence ID" value="NZ_VSFC01000002.1"/>
</dbReference>
<name>A0A5D0GM13_9FLAO</name>
<comment type="caution">
    <text evidence="2">The sequence shown here is derived from an EMBL/GenBank/DDBJ whole genome shotgun (WGS) entry which is preliminary data.</text>
</comment>